<dbReference type="Proteomes" id="UP000199315">
    <property type="component" value="Unassembled WGS sequence"/>
</dbReference>
<dbReference type="PROSITE" id="PS51332">
    <property type="entry name" value="B12_BINDING"/>
    <property type="match status" value="1"/>
</dbReference>
<dbReference type="STRING" id="1619234.SAMN05421730_100749"/>
<reference evidence="2 3" key="1">
    <citation type="submission" date="2016-09" db="EMBL/GenBank/DDBJ databases">
        <authorList>
            <person name="Capua I."/>
            <person name="De Benedictis P."/>
            <person name="Joannis T."/>
            <person name="Lombin L.H."/>
            <person name="Cattoli G."/>
        </authorList>
    </citation>
    <scope>NUCLEOTIDE SEQUENCE [LARGE SCALE GENOMIC DNA]</scope>
    <source>
        <strain evidence="2 3">GluBS11</strain>
    </source>
</reference>
<name>A0A1D3TSQ7_9FIRM</name>
<proteinExistence type="predicted"/>
<evidence type="ECO:0000313" key="3">
    <source>
        <dbReference type="Proteomes" id="UP000199315"/>
    </source>
</evidence>
<dbReference type="GO" id="GO:0046872">
    <property type="term" value="F:metal ion binding"/>
    <property type="evidence" value="ECO:0007669"/>
    <property type="project" value="InterPro"/>
</dbReference>
<dbReference type="Pfam" id="PF02310">
    <property type="entry name" value="B12-binding"/>
    <property type="match status" value="1"/>
</dbReference>
<dbReference type="AlphaFoldDB" id="A0A1D3TSQ7"/>
<dbReference type="InterPro" id="IPR036724">
    <property type="entry name" value="Cobalamin-bd_sf"/>
</dbReference>
<dbReference type="EMBL" id="FMKA01000007">
    <property type="protein sequence ID" value="SCP96929.1"/>
    <property type="molecule type" value="Genomic_DNA"/>
</dbReference>
<evidence type="ECO:0000259" key="1">
    <source>
        <dbReference type="PROSITE" id="PS51332"/>
    </source>
</evidence>
<dbReference type="RefSeq" id="WP_091232686.1">
    <property type="nucleotide sequence ID" value="NZ_FMKA01000007.1"/>
</dbReference>
<dbReference type="InterPro" id="IPR006158">
    <property type="entry name" value="Cobalamin-bd"/>
</dbReference>
<dbReference type="GO" id="GO:0031419">
    <property type="term" value="F:cobalamin binding"/>
    <property type="evidence" value="ECO:0007669"/>
    <property type="project" value="InterPro"/>
</dbReference>
<sequence>MNKNLMDFLSIIETENRYKALQFVLDRLEKKELSILEVYEEILAPALNLMVPSENENVDIWKEHVRTSIIKTILENAYPYVMKEKEEKGISISKTVAVLCPPEEYHNVGARMVTDILTILGYDAIFVDSNTPLRVIEAGMDIRKIDCIAISISNPYHLVSTRDIIEAVRKKDASVKIIVGGNAIKKAGSHADLLKADYIVTSLKELENLEGGTSHETII</sequence>
<organism evidence="2 3">
    <name type="scientific">Anaerobium acetethylicum</name>
    <dbReference type="NCBI Taxonomy" id="1619234"/>
    <lineage>
        <taxon>Bacteria</taxon>
        <taxon>Bacillati</taxon>
        <taxon>Bacillota</taxon>
        <taxon>Clostridia</taxon>
        <taxon>Lachnospirales</taxon>
        <taxon>Lachnospiraceae</taxon>
        <taxon>Anaerobium</taxon>
    </lineage>
</organism>
<accession>A0A1D3TSQ7</accession>
<protein>
    <submittedName>
        <fullName evidence="2">B12 binding domain-containing protein</fullName>
    </submittedName>
</protein>
<feature type="domain" description="B12-binding" evidence="1">
    <location>
        <begin position="93"/>
        <end position="216"/>
    </location>
</feature>
<gene>
    <name evidence="2" type="ORF">SAMN05421730_100749</name>
</gene>
<dbReference type="SUPFAM" id="SSF52242">
    <property type="entry name" value="Cobalamin (vitamin B12)-binding domain"/>
    <property type="match status" value="1"/>
</dbReference>
<keyword evidence="3" id="KW-1185">Reference proteome</keyword>
<evidence type="ECO:0000313" key="2">
    <source>
        <dbReference type="EMBL" id="SCP96929.1"/>
    </source>
</evidence>
<dbReference type="OrthoDB" id="5756833at2"/>
<dbReference type="CDD" id="cd02065">
    <property type="entry name" value="B12-binding_like"/>
    <property type="match status" value="1"/>
</dbReference>
<dbReference type="Gene3D" id="3.40.50.280">
    <property type="entry name" value="Cobalamin-binding domain"/>
    <property type="match status" value="1"/>
</dbReference>